<comment type="catalytic activity">
    <reaction evidence="5">
        <text>pyridoxine 5'-phosphate + O2 = pyridoxal 5'-phosphate + H2O2</text>
        <dbReference type="Rhea" id="RHEA:15149"/>
        <dbReference type="ChEBI" id="CHEBI:15379"/>
        <dbReference type="ChEBI" id="CHEBI:16240"/>
        <dbReference type="ChEBI" id="CHEBI:58589"/>
        <dbReference type="ChEBI" id="CHEBI:597326"/>
        <dbReference type="EC" id="1.4.3.5"/>
    </reaction>
</comment>
<dbReference type="Pfam" id="PF10590">
    <property type="entry name" value="PNP_phzG_C"/>
    <property type="match status" value="1"/>
</dbReference>
<comment type="pathway">
    <text evidence="5">Cofactor metabolism; pyridoxal 5'-phosphate salvage; pyridoxal 5'-phosphate from pyridoxamine 5'-phosphate: step 1/1.</text>
</comment>
<organism evidence="10 11">
    <name type="scientific">Roseivirga misakiensis</name>
    <dbReference type="NCBI Taxonomy" id="1563681"/>
    <lineage>
        <taxon>Bacteria</taxon>
        <taxon>Pseudomonadati</taxon>
        <taxon>Bacteroidota</taxon>
        <taxon>Cytophagia</taxon>
        <taxon>Cytophagales</taxon>
        <taxon>Roseivirgaceae</taxon>
        <taxon>Roseivirga</taxon>
    </lineage>
</organism>
<dbReference type="PANTHER" id="PTHR10851:SF0">
    <property type="entry name" value="PYRIDOXINE-5'-PHOSPHATE OXIDASE"/>
    <property type="match status" value="1"/>
</dbReference>
<feature type="binding site" evidence="5 7">
    <location>
        <begin position="141"/>
        <end position="142"/>
    </location>
    <ligand>
        <name>FMN</name>
        <dbReference type="ChEBI" id="CHEBI:58210"/>
    </ligand>
</feature>
<sequence>MTQSIADLRKEYTKASLDIDSVDKNPLVQFEKWFSEAQNGELLEPNAMVLSTVDQSGLPFQRTVLMKALATDGIVFYTNYGSRKAKQIESNHQVSVLFPWYAMERQVCIQGVVEKVSTQESLKYFSSRPHGSQLGAWVSEQSQVISSRSILEMKLAEMKRKFKEGKVPLPDFWGGYRIKPMSVEFWQGRQSRLHDRLIYTKKEANDWVIDRLAP</sequence>
<gene>
    <name evidence="5" type="primary">pdxH</name>
    <name evidence="10" type="ORF">BFP71_13465</name>
</gene>
<evidence type="ECO:0000256" key="3">
    <source>
        <dbReference type="ARBA" id="ARBA00022643"/>
    </source>
</evidence>
<keyword evidence="4 5" id="KW-0560">Oxidoreductase</keyword>
<feature type="binding site" evidence="5 7">
    <location>
        <position position="196"/>
    </location>
    <ligand>
        <name>FMN</name>
        <dbReference type="ChEBI" id="CHEBI:58210"/>
    </ligand>
</feature>
<keyword evidence="11" id="KW-1185">Reference proteome</keyword>
<evidence type="ECO:0000256" key="4">
    <source>
        <dbReference type="ARBA" id="ARBA00023002"/>
    </source>
</evidence>
<dbReference type="Gene3D" id="2.30.110.10">
    <property type="entry name" value="Electron Transport, Fmn-binding Protein, Chain A"/>
    <property type="match status" value="1"/>
</dbReference>
<proteinExistence type="inferred from homology"/>
<comment type="cofactor">
    <cofactor evidence="5 7">
        <name>FMN</name>
        <dbReference type="ChEBI" id="CHEBI:58210"/>
    </cofactor>
    <text evidence="5 7">Binds 1 FMN per subunit.</text>
</comment>
<dbReference type="InterPro" id="IPR019576">
    <property type="entry name" value="Pyridoxamine_oxidase_dimer_C"/>
</dbReference>
<feature type="binding site" evidence="6">
    <location>
        <begin position="9"/>
        <end position="12"/>
    </location>
    <ligand>
        <name>substrate</name>
    </ligand>
</feature>
<feature type="binding site" evidence="5 6">
    <location>
        <position position="132"/>
    </location>
    <ligand>
        <name>substrate</name>
    </ligand>
</feature>
<name>A0A1E5SZE2_9BACT</name>
<evidence type="ECO:0000256" key="6">
    <source>
        <dbReference type="PIRSR" id="PIRSR000190-1"/>
    </source>
</evidence>
<feature type="binding site" evidence="5 7">
    <location>
        <position position="84"/>
    </location>
    <ligand>
        <name>FMN</name>
        <dbReference type="ChEBI" id="CHEBI:58210"/>
    </ligand>
</feature>
<feature type="binding site" evidence="5 7">
    <location>
        <position position="186"/>
    </location>
    <ligand>
        <name>FMN</name>
        <dbReference type="ChEBI" id="CHEBI:58210"/>
    </ligand>
</feature>
<comment type="function">
    <text evidence="5">Catalyzes the oxidation of either pyridoxine 5'-phosphate (PNP) or pyridoxamine 5'-phosphate (PMP) into pyridoxal 5'-phosphate (PLP).</text>
</comment>
<evidence type="ECO:0000259" key="8">
    <source>
        <dbReference type="Pfam" id="PF01243"/>
    </source>
</evidence>
<comment type="catalytic activity">
    <reaction evidence="5">
        <text>pyridoxamine 5'-phosphate + O2 + H2O = pyridoxal 5'-phosphate + H2O2 + NH4(+)</text>
        <dbReference type="Rhea" id="RHEA:15817"/>
        <dbReference type="ChEBI" id="CHEBI:15377"/>
        <dbReference type="ChEBI" id="CHEBI:15379"/>
        <dbReference type="ChEBI" id="CHEBI:16240"/>
        <dbReference type="ChEBI" id="CHEBI:28938"/>
        <dbReference type="ChEBI" id="CHEBI:58451"/>
        <dbReference type="ChEBI" id="CHEBI:597326"/>
        <dbReference type="EC" id="1.4.3.5"/>
    </reaction>
</comment>
<feature type="binding site" evidence="5 7">
    <location>
        <begin position="77"/>
        <end position="78"/>
    </location>
    <ligand>
        <name>FMN</name>
        <dbReference type="ChEBI" id="CHEBI:58210"/>
    </ligand>
</feature>
<feature type="domain" description="Pyridoxine 5'-phosphate oxidase dimerisation C-terminal" evidence="9">
    <location>
        <begin position="173"/>
        <end position="214"/>
    </location>
</feature>
<dbReference type="EC" id="1.4.3.5" evidence="5"/>
<dbReference type="GO" id="GO:0004733">
    <property type="term" value="F:pyridoxamine phosphate oxidase activity"/>
    <property type="evidence" value="ECO:0007669"/>
    <property type="project" value="UniProtKB-UniRule"/>
</dbReference>
<dbReference type="InterPro" id="IPR012349">
    <property type="entry name" value="Split_barrel_FMN-bd"/>
</dbReference>
<dbReference type="NCBIfam" id="NF004231">
    <property type="entry name" value="PRK05679.1"/>
    <property type="match status" value="1"/>
</dbReference>
<feature type="binding site" evidence="5 7">
    <location>
        <position position="83"/>
    </location>
    <ligand>
        <name>FMN</name>
        <dbReference type="ChEBI" id="CHEBI:58210"/>
    </ligand>
</feature>
<dbReference type="AlphaFoldDB" id="A0A1E5SZE2"/>
<evidence type="ECO:0000256" key="2">
    <source>
        <dbReference type="ARBA" id="ARBA00022630"/>
    </source>
</evidence>
<dbReference type="RefSeq" id="WP_069835980.1">
    <property type="nucleotide sequence ID" value="NZ_MDGQ01000005.1"/>
</dbReference>
<dbReference type="GO" id="GO:0008615">
    <property type="term" value="P:pyridoxine biosynthetic process"/>
    <property type="evidence" value="ECO:0007669"/>
    <property type="project" value="UniProtKB-UniRule"/>
</dbReference>
<comment type="subunit">
    <text evidence="5">Homodimer.</text>
</comment>
<evidence type="ECO:0000313" key="11">
    <source>
        <dbReference type="Proteomes" id="UP000095552"/>
    </source>
</evidence>
<evidence type="ECO:0000256" key="7">
    <source>
        <dbReference type="PIRSR" id="PIRSR000190-2"/>
    </source>
</evidence>
<dbReference type="GO" id="GO:0010181">
    <property type="term" value="F:FMN binding"/>
    <property type="evidence" value="ECO:0007669"/>
    <property type="project" value="UniProtKB-UniRule"/>
</dbReference>
<dbReference type="PANTHER" id="PTHR10851">
    <property type="entry name" value="PYRIDOXINE-5-PHOSPHATE OXIDASE"/>
    <property type="match status" value="1"/>
</dbReference>
<dbReference type="STRING" id="1563681.BFP71_13465"/>
<keyword evidence="3 5" id="KW-0288">FMN</keyword>
<dbReference type="OrthoDB" id="9780392at2"/>
<dbReference type="HAMAP" id="MF_01629">
    <property type="entry name" value="PdxH"/>
    <property type="match status" value="1"/>
</dbReference>
<evidence type="ECO:0000313" key="10">
    <source>
        <dbReference type="EMBL" id="OEK04475.1"/>
    </source>
</evidence>
<feature type="domain" description="Pyridoxamine 5'-phosphate oxidase N-terminal" evidence="8">
    <location>
        <begin position="36"/>
        <end position="159"/>
    </location>
</feature>
<comment type="caution">
    <text evidence="10">The sequence shown here is derived from an EMBL/GenBank/DDBJ whole genome shotgun (WGS) entry which is preliminary data.</text>
</comment>
<protein>
    <recommendedName>
        <fullName evidence="5">Pyridoxine/pyridoxamine 5'-phosphate oxidase</fullName>
        <ecNumber evidence="5">1.4.3.5</ecNumber>
    </recommendedName>
    <alternativeName>
        <fullName evidence="5">PNP/PMP oxidase</fullName>
        <shortName evidence="5">PNPOx</shortName>
    </alternativeName>
    <alternativeName>
        <fullName evidence="5">Pyridoxal 5'-phosphate synthase</fullName>
    </alternativeName>
</protein>
<dbReference type="PROSITE" id="PS01064">
    <property type="entry name" value="PYRIDOX_OXIDASE"/>
    <property type="match status" value="1"/>
</dbReference>
<dbReference type="Proteomes" id="UP000095552">
    <property type="component" value="Unassembled WGS sequence"/>
</dbReference>
<evidence type="ECO:0000259" key="9">
    <source>
        <dbReference type="Pfam" id="PF10590"/>
    </source>
</evidence>
<feature type="binding site" evidence="5 6">
    <location>
        <begin position="192"/>
        <end position="194"/>
    </location>
    <ligand>
        <name>substrate</name>
    </ligand>
</feature>
<accession>A0A1E5SZE2</accession>
<dbReference type="EMBL" id="MDGQ01000005">
    <property type="protein sequence ID" value="OEK04475.1"/>
    <property type="molecule type" value="Genomic_DNA"/>
</dbReference>
<keyword evidence="5" id="KW-0664">Pyridoxine biosynthesis</keyword>
<dbReference type="SUPFAM" id="SSF50475">
    <property type="entry name" value="FMN-binding split barrel"/>
    <property type="match status" value="1"/>
</dbReference>
<evidence type="ECO:0000256" key="1">
    <source>
        <dbReference type="ARBA" id="ARBA00007301"/>
    </source>
</evidence>
<dbReference type="InterPro" id="IPR019740">
    <property type="entry name" value="Pyridox_Oxase_CS"/>
</dbReference>
<dbReference type="PIRSF" id="PIRSF000190">
    <property type="entry name" value="Pyd_amn-ph_oxd"/>
    <property type="match status" value="1"/>
</dbReference>
<comment type="pathway">
    <text evidence="5">Cofactor metabolism; pyridoxal 5'-phosphate salvage; pyridoxal 5'-phosphate from pyridoxine 5'-phosphate: step 1/1.</text>
</comment>
<keyword evidence="2 5" id="KW-0285">Flavoprotein</keyword>
<feature type="binding site" evidence="5 6">
    <location>
        <position position="128"/>
    </location>
    <ligand>
        <name>substrate</name>
    </ligand>
</feature>
<dbReference type="InterPro" id="IPR000659">
    <property type="entry name" value="Pyridox_Oxase"/>
</dbReference>
<reference evidence="10 11" key="1">
    <citation type="submission" date="2016-08" db="EMBL/GenBank/DDBJ databases">
        <title>Draft genome of Fabibacter sp. strain SK-8.</title>
        <authorList>
            <person name="Wong S.-K."/>
            <person name="Hamasaki K."/>
            <person name="Yoshizawa S."/>
        </authorList>
    </citation>
    <scope>NUCLEOTIDE SEQUENCE [LARGE SCALE GENOMIC DNA]</scope>
    <source>
        <strain evidence="10 11">SK-8</strain>
    </source>
</reference>
<dbReference type="NCBIfam" id="TIGR00558">
    <property type="entry name" value="pdxH"/>
    <property type="match status" value="1"/>
</dbReference>
<feature type="binding site" evidence="5 6">
    <location>
        <position position="67"/>
    </location>
    <ligand>
        <name>substrate</name>
    </ligand>
</feature>
<dbReference type="InterPro" id="IPR011576">
    <property type="entry name" value="Pyridox_Oxase_N"/>
</dbReference>
<dbReference type="UniPathway" id="UPA01068">
    <property type="reaction ID" value="UER00304"/>
</dbReference>
<comment type="similarity">
    <text evidence="1 5">Belongs to the pyridoxamine 5'-phosphate oxidase family.</text>
</comment>
<feature type="binding site" evidence="5 7">
    <location>
        <begin position="62"/>
        <end position="67"/>
    </location>
    <ligand>
        <name>FMN</name>
        <dbReference type="ChEBI" id="CHEBI:58210"/>
    </ligand>
</feature>
<feature type="binding site" evidence="5 6">
    <location>
        <position position="124"/>
    </location>
    <ligand>
        <name>substrate</name>
    </ligand>
</feature>
<feature type="binding site" evidence="5 7">
    <location>
        <position position="106"/>
    </location>
    <ligand>
        <name>FMN</name>
        <dbReference type="ChEBI" id="CHEBI:58210"/>
    </ligand>
</feature>
<dbReference type="Pfam" id="PF01243">
    <property type="entry name" value="PNPOx_N"/>
    <property type="match status" value="1"/>
</dbReference>
<evidence type="ECO:0000256" key="5">
    <source>
        <dbReference type="HAMAP-Rule" id="MF_01629"/>
    </source>
</evidence>